<evidence type="ECO:0000259" key="4">
    <source>
        <dbReference type="Pfam" id="PF00061"/>
    </source>
</evidence>
<evidence type="ECO:0000313" key="5">
    <source>
        <dbReference type="EMBL" id="NXM84844.1"/>
    </source>
</evidence>
<dbReference type="PANTHER" id="PTHR11430:SF77">
    <property type="entry name" value="LIPOCALIN-LIKE 1 PROTEIN"/>
    <property type="match status" value="1"/>
</dbReference>
<protein>
    <submittedName>
        <fullName evidence="5">LCN15 protein</fullName>
    </submittedName>
</protein>
<feature type="non-terminal residue" evidence="5">
    <location>
        <position position="1"/>
    </location>
</feature>
<comment type="caution">
    <text evidence="5">The sequence shown here is derived from an EMBL/GenBank/DDBJ whole genome shotgun (WGS) entry which is preliminary data.</text>
</comment>
<dbReference type="EMBL" id="VXBF01006697">
    <property type="protein sequence ID" value="NXM84844.1"/>
    <property type="molecule type" value="Genomic_DNA"/>
</dbReference>
<dbReference type="Gene3D" id="2.40.128.20">
    <property type="match status" value="1"/>
</dbReference>
<dbReference type="PRINTS" id="PR00179">
    <property type="entry name" value="LIPOCALIN"/>
</dbReference>
<evidence type="ECO:0000313" key="6">
    <source>
        <dbReference type="Proteomes" id="UP000565754"/>
    </source>
</evidence>
<dbReference type="Pfam" id="PF00061">
    <property type="entry name" value="Lipocalin"/>
    <property type="match status" value="1"/>
</dbReference>
<dbReference type="SUPFAM" id="SSF50814">
    <property type="entry name" value="Lipocalins"/>
    <property type="match status" value="1"/>
</dbReference>
<evidence type="ECO:0000256" key="3">
    <source>
        <dbReference type="SAM" id="SignalP"/>
    </source>
</evidence>
<feature type="chain" id="PRO_5029674856" evidence="3">
    <location>
        <begin position="21"/>
        <end position="185"/>
    </location>
</feature>
<sequence>MTAALSSLALALLCLLQAGAQVPVQPDLDTEKFAGVWYVTAIASNCSIFLKMKDGMKSSMAIISFMPEGDLALKLLWPLMDKCQKFELLLQQSGQAGHYTGMCRAQDKRDLRVMETDYSHYAVLHEAHDSQAEPSSALQLLTREQDVSPQLLQKFMQLIPTMGLTKDMLAILPKSGEWPEDTGWQ</sequence>
<dbReference type="InterPro" id="IPR012674">
    <property type="entry name" value="Calycin"/>
</dbReference>
<accession>A0A7L1E7A4</accession>
<keyword evidence="3" id="KW-0732">Signal</keyword>
<name>A0A7L1E7A4_OENON</name>
<organism evidence="5 6">
    <name type="scientific">Oenanthe oenanthe</name>
    <name type="common">Northern wheatear</name>
    <dbReference type="NCBI Taxonomy" id="279966"/>
    <lineage>
        <taxon>Eukaryota</taxon>
        <taxon>Metazoa</taxon>
        <taxon>Chordata</taxon>
        <taxon>Craniata</taxon>
        <taxon>Vertebrata</taxon>
        <taxon>Euteleostomi</taxon>
        <taxon>Archelosauria</taxon>
        <taxon>Archosauria</taxon>
        <taxon>Dinosauria</taxon>
        <taxon>Saurischia</taxon>
        <taxon>Theropoda</taxon>
        <taxon>Coelurosauria</taxon>
        <taxon>Aves</taxon>
        <taxon>Neognathae</taxon>
        <taxon>Neoaves</taxon>
        <taxon>Telluraves</taxon>
        <taxon>Australaves</taxon>
        <taxon>Passeriformes</taxon>
        <taxon>Muscicapidae</taxon>
        <taxon>Oenanthe</taxon>
    </lineage>
</organism>
<dbReference type="GO" id="GO:0036094">
    <property type="term" value="F:small molecule binding"/>
    <property type="evidence" value="ECO:0007669"/>
    <property type="project" value="InterPro"/>
</dbReference>
<feature type="non-terminal residue" evidence="5">
    <location>
        <position position="185"/>
    </location>
</feature>
<proteinExistence type="inferred from homology"/>
<dbReference type="PRINTS" id="PR01254">
    <property type="entry name" value="PGNDSYNTHASE"/>
</dbReference>
<dbReference type="AlphaFoldDB" id="A0A7L1E7A4"/>
<reference evidence="5 6" key="1">
    <citation type="submission" date="2019-09" db="EMBL/GenBank/DDBJ databases">
        <title>Bird 10,000 Genomes (B10K) Project - Family phase.</title>
        <authorList>
            <person name="Zhang G."/>
        </authorList>
    </citation>
    <scope>NUCLEOTIDE SEQUENCE [LARGE SCALE GENOMIC DNA]</scope>
    <source>
        <strain evidence="5">B10K-DU-001-74</strain>
        <tissue evidence="5">Muscle</tissue>
    </source>
</reference>
<evidence type="ECO:0000256" key="2">
    <source>
        <dbReference type="RuleBase" id="RU003695"/>
    </source>
</evidence>
<dbReference type="InterPro" id="IPR000566">
    <property type="entry name" value="Lipocln_cytosolic_FA-bd_dom"/>
</dbReference>
<feature type="signal peptide" evidence="3">
    <location>
        <begin position="1"/>
        <end position="20"/>
    </location>
</feature>
<dbReference type="PROSITE" id="PS00213">
    <property type="entry name" value="LIPOCALIN"/>
    <property type="match status" value="1"/>
</dbReference>
<feature type="domain" description="Lipocalin/cytosolic fatty-acid binding" evidence="4">
    <location>
        <begin position="34"/>
        <end position="174"/>
    </location>
</feature>
<keyword evidence="6" id="KW-1185">Reference proteome</keyword>
<gene>
    <name evidence="5" type="primary">Lcn15</name>
    <name evidence="5" type="ORF">OENOEN_R13464</name>
</gene>
<comment type="similarity">
    <text evidence="1 2">Belongs to the calycin superfamily. Lipocalin family.</text>
</comment>
<dbReference type="Proteomes" id="UP000565754">
    <property type="component" value="Unassembled WGS sequence"/>
</dbReference>
<dbReference type="PANTHER" id="PTHR11430">
    <property type="entry name" value="LIPOCALIN"/>
    <property type="match status" value="1"/>
</dbReference>
<evidence type="ECO:0000256" key="1">
    <source>
        <dbReference type="ARBA" id="ARBA00006889"/>
    </source>
</evidence>
<dbReference type="InterPro" id="IPR002345">
    <property type="entry name" value="Lipocalin"/>
</dbReference>
<dbReference type="InterPro" id="IPR022272">
    <property type="entry name" value="Lipocalin_CS"/>
</dbReference>